<dbReference type="AlphaFoldDB" id="F0X6P1"/>
<sequence>MKNGLVLAAVAGSFGAVSAKKVFIENDGLNALQLLLPIYGGYDVVGVSMSFGSSSSADALGSAYDVLTTYNMTSCIPLYLGAEQPLIQTNETFHLHNTLFGAPVWEGAFTAGYTDSYNISDIPYSADVPGALALIDAVRSNKDTDPVMIWAAGMMTTVAQALSIYPKLVEEAAGLYIMGGYIDTQYAQATGSAFQVDVNTDINLIQDPEAAQNVLTAGWKELYIGGNVTNYLVPSQALYNRIIKKAGGLDVINNNSYFAALQDIVHSGNYSQNANNTELILPFWDEVVSAFMAFPNLLTSTTPVQAAVDTSFYSPFYGNLRIWGSEFAPSAGYRTGNATIVNSIKKDKFYDLMIDVLFEDWREYCHIGKYTSLKGKLNGY</sequence>
<dbReference type="GeneID" id="25980113"/>
<keyword evidence="3" id="KW-0326">Glycosidase</keyword>
<protein>
    <submittedName>
        <fullName evidence="6">Nucleoside hydrolase</fullName>
    </submittedName>
</protein>
<evidence type="ECO:0000313" key="6">
    <source>
        <dbReference type="EMBL" id="EFX06335.1"/>
    </source>
</evidence>
<evidence type="ECO:0000256" key="2">
    <source>
        <dbReference type="ARBA" id="ARBA00022801"/>
    </source>
</evidence>
<dbReference type="EMBL" id="GL629729">
    <property type="protein sequence ID" value="EFX06335.1"/>
    <property type="molecule type" value="Genomic_DNA"/>
</dbReference>
<dbReference type="SUPFAM" id="SSF53590">
    <property type="entry name" value="Nucleoside hydrolase"/>
    <property type="match status" value="1"/>
</dbReference>
<keyword evidence="4" id="KW-0732">Signal</keyword>
<comment type="similarity">
    <text evidence="1">Belongs to the IUNH family.</text>
</comment>
<evidence type="ECO:0000313" key="7">
    <source>
        <dbReference type="Proteomes" id="UP000007796"/>
    </source>
</evidence>
<dbReference type="HOGENOM" id="CLU_036838_7_0_1"/>
<feature type="chain" id="PRO_5003259756" evidence="4">
    <location>
        <begin position="20"/>
        <end position="380"/>
    </location>
</feature>
<evidence type="ECO:0000256" key="1">
    <source>
        <dbReference type="ARBA" id="ARBA00009176"/>
    </source>
</evidence>
<reference evidence="6 7" key="1">
    <citation type="journal article" date="2011" name="Proc. Natl. Acad. Sci. U.S.A.">
        <title>Genome and transcriptome analyses of the mountain pine beetle-fungal symbiont Grosmannia clavigera, a lodgepole pine pathogen.</title>
        <authorList>
            <person name="DiGuistini S."/>
            <person name="Wang Y."/>
            <person name="Liao N.Y."/>
            <person name="Taylor G."/>
            <person name="Tanguay P."/>
            <person name="Feau N."/>
            <person name="Henrissat B."/>
            <person name="Chan S.K."/>
            <person name="Hesse-Orce U."/>
            <person name="Alamouti S.M."/>
            <person name="Tsui C.K.M."/>
            <person name="Docking R.T."/>
            <person name="Levasseur A."/>
            <person name="Haridas S."/>
            <person name="Robertson G."/>
            <person name="Birol I."/>
            <person name="Holt R.A."/>
            <person name="Marra M.A."/>
            <person name="Hamelin R.C."/>
            <person name="Hirst M."/>
            <person name="Jones S.J.M."/>
            <person name="Bohlmann J."/>
            <person name="Breuil C."/>
        </authorList>
    </citation>
    <scope>NUCLEOTIDE SEQUENCE [LARGE SCALE GENOMIC DNA]</scope>
    <source>
        <strain evidence="7">kw1407 / UAMH 11150</strain>
    </source>
</reference>
<dbReference type="Gene3D" id="3.90.245.10">
    <property type="entry name" value="Ribonucleoside hydrolase-like"/>
    <property type="match status" value="1"/>
</dbReference>
<organism evidence="7">
    <name type="scientific">Grosmannia clavigera (strain kw1407 / UAMH 11150)</name>
    <name type="common">Blue stain fungus</name>
    <name type="synonym">Graphiocladiella clavigera</name>
    <dbReference type="NCBI Taxonomy" id="655863"/>
    <lineage>
        <taxon>Eukaryota</taxon>
        <taxon>Fungi</taxon>
        <taxon>Dikarya</taxon>
        <taxon>Ascomycota</taxon>
        <taxon>Pezizomycotina</taxon>
        <taxon>Sordariomycetes</taxon>
        <taxon>Sordariomycetidae</taxon>
        <taxon>Ophiostomatales</taxon>
        <taxon>Ophiostomataceae</taxon>
        <taxon>Leptographium</taxon>
    </lineage>
</organism>
<dbReference type="eggNOG" id="KOG2938">
    <property type="taxonomic scope" value="Eukaryota"/>
</dbReference>
<dbReference type="InterPro" id="IPR001910">
    <property type="entry name" value="Inosine/uridine_hydrolase_dom"/>
</dbReference>
<dbReference type="Pfam" id="PF01156">
    <property type="entry name" value="IU_nuc_hydro"/>
    <property type="match status" value="1"/>
</dbReference>
<keyword evidence="2 6" id="KW-0378">Hydrolase</keyword>
<feature type="signal peptide" evidence="4">
    <location>
        <begin position="1"/>
        <end position="19"/>
    </location>
</feature>
<dbReference type="STRING" id="655863.F0X6P1"/>
<keyword evidence="7" id="KW-1185">Reference proteome</keyword>
<gene>
    <name evidence="6" type="ORF">CMQ_6656</name>
</gene>
<dbReference type="GO" id="GO:0008477">
    <property type="term" value="F:purine nucleosidase activity"/>
    <property type="evidence" value="ECO:0007669"/>
    <property type="project" value="TreeGrafter"/>
</dbReference>
<dbReference type="GO" id="GO:0006152">
    <property type="term" value="P:purine nucleoside catabolic process"/>
    <property type="evidence" value="ECO:0007669"/>
    <property type="project" value="TreeGrafter"/>
</dbReference>
<dbReference type="GO" id="GO:0005829">
    <property type="term" value="C:cytosol"/>
    <property type="evidence" value="ECO:0007669"/>
    <property type="project" value="TreeGrafter"/>
</dbReference>
<dbReference type="InterPro" id="IPR023186">
    <property type="entry name" value="IUNH"/>
</dbReference>
<dbReference type="InterPro" id="IPR036452">
    <property type="entry name" value="Ribo_hydro-like"/>
</dbReference>
<dbReference type="InParanoid" id="F0X6P1"/>
<accession>F0X6P1</accession>
<name>F0X6P1_GROCL</name>
<dbReference type="PANTHER" id="PTHR12304">
    <property type="entry name" value="INOSINE-URIDINE PREFERRING NUCLEOSIDE HYDROLASE"/>
    <property type="match status" value="1"/>
</dbReference>
<proteinExistence type="inferred from homology"/>
<dbReference type="OrthoDB" id="432381at2759"/>
<feature type="domain" description="Inosine/uridine-preferring nucleoside hydrolase" evidence="5">
    <location>
        <begin position="31"/>
        <end position="351"/>
    </location>
</feature>
<dbReference type="PANTHER" id="PTHR12304:SF25">
    <property type="entry name" value="INOSINE_URIDINE-PREFERRING NUCLEOSIDE HYDROLASE DOMAIN-CONTAINING PROTEIN"/>
    <property type="match status" value="1"/>
</dbReference>
<evidence type="ECO:0000256" key="3">
    <source>
        <dbReference type="ARBA" id="ARBA00023295"/>
    </source>
</evidence>
<evidence type="ECO:0000256" key="4">
    <source>
        <dbReference type="SAM" id="SignalP"/>
    </source>
</evidence>
<dbReference type="Proteomes" id="UP000007796">
    <property type="component" value="Unassembled WGS sequence"/>
</dbReference>
<evidence type="ECO:0000259" key="5">
    <source>
        <dbReference type="Pfam" id="PF01156"/>
    </source>
</evidence>
<dbReference type="RefSeq" id="XP_014175817.1">
    <property type="nucleotide sequence ID" value="XM_014320342.1"/>
</dbReference>